<evidence type="ECO:0000313" key="2">
    <source>
        <dbReference type="Proteomes" id="UP000177230"/>
    </source>
</evidence>
<dbReference type="EMBL" id="MFFM01000003">
    <property type="protein sequence ID" value="OGF14347.1"/>
    <property type="molecule type" value="Genomic_DNA"/>
</dbReference>
<dbReference type="AlphaFoldDB" id="A0A1F5RIL0"/>
<accession>A0A1F5RIL0</accession>
<dbReference type="Proteomes" id="UP000177230">
    <property type="component" value="Unassembled WGS sequence"/>
</dbReference>
<protein>
    <recommendedName>
        <fullName evidence="3">Outer membrane protein beta-barrel domain-containing protein</fullName>
    </recommendedName>
</protein>
<comment type="caution">
    <text evidence="1">The sequence shown here is derived from an EMBL/GenBank/DDBJ whole genome shotgun (WGS) entry which is preliminary data.</text>
</comment>
<sequence>MKYKPIFILLIMIIFANRGAADEGRYISPGIKFGYTFGEGGGVTVGAEVSYIVWYNNLAHAAVLNLDICGNEDKLKFNKIHLGYQISRGVGIEAGPTMFWTDKGMHFGASVTPFAGIIIPYAYYSITVAFNKKNMLNEAGILLKLPIPVPGHEFSIGLN</sequence>
<organism evidence="1 2">
    <name type="scientific">Candidatus Edwardsbacteria bacterium GWF2_54_11</name>
    <dbReference type="NCBI Taxonomy" id="1817851"/>
    <lineage>
        <taxon>Bacteria</taxon>
        <taxon>Candidatus Edwardsiibacteriota</taxon>
    </lineage>
</organism>
<evidence type="ECO:0000313" key="1">
    <source>
        <dbReference type="EMBL" id="OGF14347.1"/>
    </source>
</evidence>
<proteinExistence type="predicted"/>
<reference evidence="1 2" key="1">
    <citation type="journal article" date="2016" name="Nat. Commun.">
        <title>Thousands of microbial genomes shed light on interconnected biogeochemical processes in an aquifer system.</title>
        <authorList>
            <person name="Anantharaman K."/>
            <person name="Brown C.T."/>
            <person name="Hug L.A."/>
            <person name="Sharon I."/>
            <person name="Castelle C.J."/>
            <person name="Probst A.J."/>
            <person name="Thomas B.C."/>
            <person name="Singh A."/>
            <person name="Wilkins M.J."/>
            <person name="Karaoz U."/>
            <person name="Brodie E.L."/>
            <person name="Williams K.H."/>
            <person name="Hubbard S.S."/>
            <person name="Banfield J.F."/>
        </authorList>
    </citation>
    <scope>NUCLEOTIDE SEQUENCE [LARGE SCALE GENOMIC DNA]</scope>
</reference>
<gene>
    <name evidence="1" type="ORF">A2024_10185</name>
</gene>
<name>A0A1F5RIL0_9BACT</name>
<evidence type="ECO:0008006" key="3">
    <source>
        <dbReference type="Google" id="ProtNLM"/>
    </source>
</evidence>